<sequence length="254" mass="27722">MSPEISRSGSGEEDRDDLPRWWGETDEFDIVVLTDRKLQHGGNHPAAPEEAAAEDMIRYRRGEALPDELKKPSTWRAFSDTLAAVDPDSGERLDRRSIHERQGVIDATPALDTYREDHDLHFERREVWTCEECGKKFPTQAALHGHRGSHGASRDENGEYDGKADADESDEDAAQAAAGEDAGEIPFTTEAVEDADEAALRELARVHTDLDPDGFGADRLRAELLARVEDAGTAGDAGTVDEADEATATDGGEP</sequence>
<dbReference type="Proteomes" id="UP001208186">
    <property type="component" value="Unassembled WGS sequence"/>
</dbReference>
<organism evidence="4 6">
    <name type="scientific">Halapricum hydrolyticum</name>
    <dbReference type="NCBI Taxonomy" id="2979991"/>
    <lineage>
        <taxon>Archaea</taxon>
        <taxon>Methanobacteriati</taxon>
        <taxon>Methanobacteriota</taxon>
        <taxon>Stenosarchaea group</taxon>
        <taxon>Halobacteria</taxon>
        <taxon>Halobacteriales</taxon>
        <taxon>Haloarculaceae</taxon>
        <taxon>Halapricum</taxon>
    </lineage>
</organism>
<name>A0AAE3I8P0_9EURY</name>
<evidence type="ECO:0000313" key="5">
    <source>
        <dbReference type="Proteomes" id="UP001208186"/>
    </source>
</evidence>
<feature type="compositionally biased region" description="Basic and acidic residues" evidence="1">
    <location>
        <begin position="152"/>
        <end position="166"/>
    </location>
</feature>
<feature type="region of interest" description="Disordered" evidence="1">
    <location>
        <begin position="1"/>
        <end position="21"/>
    </location>
</feature>
<dbReference type="EMBL" id="JAOPKC010000001">
    <property type="protein sequence ID" value="MCU4716622.1"/>
    <property type="molecule type" value="Genomic_DNA"/>
</dbReference>
<feature type="domain" description="C2H2-type" evidence="2">
    <location>
        <begin position="128"/>
        <end position="155"/>
    </location>
</feature>
<dbReference type="PROSITE" id="PS00028">
    <property type="entry name" value="ZINC_FINGER_C2H2_1"/>
    <property type="match status" value="1"/>
</dbReference>
<reference evidence="4" key="1">
    <citation type="submission" date="2023-02" db="EMBL/GenBank/DDBJ databases">
        <title>Enrichment on poylsaccharides allowed isolation of novel metabolic and taxonomic groups of Haloarchaea.</title>
        <authorList>
            <person name="Sorokin D.Y."/>
            <person name="Elcheninov A.G."/>
            <person name="Khizhniak T.V."/>
            <person name="Kolganova T.V."/>
            <person name="Kublanov I.V."/>
        </authorList>
    </citation>
    <scope>NUCLEOTIDE SEQUENCE</scope>
    <source>
        <strain evidence="3 5">HArc-curdl5-1</strain>
        <strain evidence="4">HArc-curdl7</strain>
    </source>
</reference>
<dbReference type="PROSITE" id="PS50157">
    <property type="entry name" value="ZINC_FINGER_C2H2_2"/>
    <property type="match status" value="1"/>
</dbReference>
<accession>A0AAE3I8P0</accession>
<keyword evidence="5" id="KW-1185">Reference proteome</keyword>
<evidence type="ECO:0000259" key="2">
    <source>
        <dbReference type="PROSITE" id="PS50157"/>
    </source>
</evidence>
<dbReference type="Proteomes" id="UP001209746">
    <property type="component" value="Unassembled WGS sequence"/>
</dbReference>
<feature type="region of interest" description="Disordered" evidence="1">
    <location>
        <begin position="141"/>
        <end position="196"/>
    </location>
</feature>
<feature type="region of interest" description="Disordered" evidence="1">
    <location>
        <begin position="230"/>
        <end position="254"/>
    </location>
</feature>
<dbReference type="RefSeq" id="WP_315907389.1">
    <property type="nucleotide sequence ID" value="NZ_JAOPKC010000001.1"/>
</dbReference>
<feature type="compositionally biased region" description="Acidic residues" evidence="1">
    <location>
        <begin position="239"/>
        <end position="254"/>
    </location>
</feature>
<protein>
    <submittedName>
        <fullName evidence="4">C2H2-type zinc finger protein</fullName>
    </submittedName>
</protein>
<evidence type="ECO:0000313" key="3">
    <source>
        <dbReference type="EMBL" id="MCU4716622.1"/>
    </source>
</evidence>
<evidence type="ECO:0000313" key="4">
    <source>
        <dbReference type="EMBL" id="MCU4725773.1"/>
    </source>
</evidence>
<evidence type="ECO:0000256" key="1">
    <source>
        <dbReference type="SAM" id="MobiDB-lite"/>
    </source>
</evidence>
<dbReference type="InterPro" id="IPR013087">
    <property type="entry name" value="Znf_C2H2_type"/>
</dbReference>
<dbReference type="EMBL" id="JAOPKD010000001">
    <property type="protein sequence ID" value="MCU4725773.1"/>
    <property type="molecule type" value="Genomic_DNA"/>
</dbReference>
<dbReference type="AlphaFoldDB" id="A0AAE3I8P0"/>
<comment type="caution">
    <text evidence="4">The sequence shown here is derived from an EMBL/GenBank/DDBJ whole genome shotgun (WGS) entry which is preliminary data.</text>
</comment>
<evidence type="ECO:0000313" key="6">
    <source>
        <dbReference type="Proteomes" id="UP001209746"/>
    </source>
</evidence>
<gene>
    <name evidence="4" type="ORF">OB914_02135</name>
    <name evidence="3" type="ORF">OB916_00885</name>
</gene>
<proteinExistence type="predicted"/>